<organism evidence="1 2">
    <name type="scientific">Hibiscus sabdariffa</name>
    <name type="common">roselle</name>
    <dbReference type="NCBI Taxonomy" id="183260"/>
    <lineage>
        <taxon>Eukaryota</taxon>
        <taxon>Viridiplantae</taxon>
        <taxon>Streptophyta</taxon>
        <taxon>Embryophyta</taxon>
        <taxon>Tracheophyta</taxon>
        <taxon>Spermatophyta</taxon>
        <taxon>Magnoliopsida</taxon>
        <taxon>eudicotyledons</taxon>
        <taxon>Gunneridae</taxon>
        <taxon>Pentapetalae</taxon>
        <taxon>rosids</taxon>
        <taxon>malvids</taxon>
        <taxon>Malvales</taxon>
        <taxon>Malvaceae</taxon>
        <taxon>Malvoideae</taxon>
        <taxon>Hibiscus</taxon>
    </lineage>
</organism>
<name>A0ABR2S9F8_9ROSI</name>
<sequence length="148" mass="17187">MSFPAGMMMMIEEWTTKELSTKDPCAQFSKINRTMDCLHAEENGLFDGISQMRGFCSQLEIYEQPDWHLFQIRDDWHFSYARAQVGTFGLEECEEDSKHLKLDKSCFRVTDMKFKDTVLLTSSDVMDTPYEFCSTTGHSRIADGKCEY</sequence>
<dbReference type="EMBL" id="JBBPBN010000016">
    <property type="protein sequence ID" value="KAK9021592.1"/>
    <property type="molecule type" value="Genomic_DNA"/>
</dbReference>
<evidence type="ECO:0000313" key="1">
    <source>
        <dbReference type="EMBL" id="KAK9021592.1"/>
    </source>
</evidence>
<gene>
    <name evidence="1" type="ORF">V6N11_011574</name>
</gene>
<accession>A0ABR2S9F8</accession>
<reference evidence="1 2" key="1">
    <citation type="journal article" date="2024" name="G3 (Bethesda)">
        <title>Genome assembly of Hibiscus sabdariffa L. provides insights into metabolisms of medicinal natural products.</title>
        <authorList>
            <person name="Kim T."/>
        </authorList>
    </citation>
    <scope>NUCLEOTIDE SEQUENCE [LARGE SCALE GENOMIC DNA]</scope>
    <source>
        <strain evidence="1">TK-2024</strain>
        <tissue evidence="1">Old leaves</tissue>
    </source>
</reference>
<proteinExistence type="predicted"/>
<dbReference type="Proteomes" id="UP001396334">
    <property type="component" value="Unassembled WGS sequence"/>
</dbReference>
<evidence type="ECO:0000313" key="2">
    <source>
        <dbReference type="Proteomes" id="UP001396334"/>
    </source>
</evidence>
<protein>
    <submittedName>
        <fullName evidence="1">Uncharacterized protein</fullName>
    </submittedName>
</protein>
<comment type="caution">
    <text evidence="1">The sequence shown here is derived from an EMBL/GenBank/DDBJ whole genome shotgun (WGS) entry which is preliminary data.</text>
</comment>
<keyword evidence="2" id="KW-1185">Reference proteome</keyword>